<evidence type="ECO:0000313" key="3">
    <source>
        <dbReference type="Proteomes" id="UP000054144"/>
    </source>
</evidence>
<feature type="region of interest" description="Disordered" evidence="1">
    <location>
        <begin position="1"/>
        <end position="25"/>
    </location>
</feature>
<reference evidence="2 3" key="1">
    <citation type="journal article" date="2015" name="Fungal Genet. Biol.">
        <title>Evolution of novel wood decay mechanisms in Agaricales revealed by the genome sequences of Fistulina hepatica and Cylindrobasidium torrendii.</title>
        <authorList>
            <person name="Floudas D."/>
            <person name="Held B.W."/>
            <person name="Riley R."/>
            <person name="Nagy L.G."/>
            <person name="Koehler G."/>
            <person name="Ransdell A.S."/>
            <person name="Younus H."/>
            <person name="Chow J."/>
            <person name="Chiniquy J."/>
            <person name="Lipzen A."/>
            <person name="Tritt A."/>
            <person name="Sun H."/>
            <person name="Haridas S."/>
            <person name="LaButti K."/>
            <person name="Ohm R.A."/>
            <person name="Kues U."/>
            <person name="Blanchette R.A."/>
            <person name="Grigoriev I.V."/>
            <person name="Minto R.E."/>
            <person name="Hibbett D.S."/>
        </authorList>
    </citation>
    <scope>NUCLEOTIDE SEQUENCE [LARGE SCALE GENOMIC DNA]</scope>
    <source>
        <strain evidence="2 3">ATCC 64428</strain>
    </source>
</reference>
<name>A0A0D7AFD7_9AGAR</name>
<accession>A0A0D7AFD7</accession>
<feature type="compositionally biased region" description="Low complexity" evidence="1">
    <location>
        <begin position="1"/>
        <end position="16"/>
    </location>
</feature>
<sequence>MNNYLTPPSTQQPSQPGGATPADDKGFCPAAAKWAGLEFRHPKYYDRYGDTTMQGATTNGACQCQTHDAEGNITSVVNYKLSVGRLRNFSVGFDNMFGIPPKPDDKGMTEGRDDEHPIVVTPAVAPAEWEHLVIFIYGSVDELPDTLDFRFDILRLLSLYDIPMGRRWAIAQLMHRNIGPVKRFTLAREHNVVSWLPKAVGGMLTRGLGRLTVEDMWQIGPEQYFVLDQALQQIDRFRKAWILKRYDLRTAPECQSKQACETSWEYHWGASITANALHPERDFASSPQQIILMLKHKPLTGVCASCQSNAIEDLEKHTPDQEDKIINDAKRKVMELQGANNVDVNEEMDLT</sequence>
<protein>
    <recommendedName>
        <fullName evidence="4">BTB domain-containing protein</fullName>
    </recommendedName>
</protein>
<gene>
    <name evidence="2" type="ORF">FISHEDRAFT_57712</name>
</gene>
<dbReference type="OrthoDB" id="2985972at2759"/>
<dbReference type="AlphaFoldDB" id="A0A0D7AFD7"/>
<evidence type="ECO:0008006" key="4">
    <source>
        <dbReference type="Google" id="ProtNLM"/>
    </source>
</evidence>
<proteinExistence type="predicted"/>
<evidence type="ECO:0000313" key="2">
    <source>
        <dbReference type="EMBL" id="KIY50112.1"/>
    </source>
</evidence>
<evidence type="ECO:0000256" key="1">
    <source>
        <dbReference type="SAM" id="MobiDB-lite"/>
    </source>
</evidence>
<organism evidence="2 3">
    <name type="scientific">Fistulina hepatica ATCC 64428</name>
    <dbReference type="NCBI Taxonomy" id="1128425"/>
    <lineage>
        <taxon>Eukaryota</taxon>
        <taxon>Fungi</taxon>
        <taxon>Dikarya</taxon>
        <taxon>Basidiomycota</taxon>
        <taxon>Agaricomycotina</taxon>
        <taxon>Agaricomycetes</taxon>
        <taxon>Agaricomycetidae</taxon>
        <taxon>Agaricales</taxon>
        <taxon>Fistulinaceae</taxon>
        <taxon>Fistulina</taxon>
    </lineage>
</organism>
<dbReference type="Proteomes" id="UP000054144">
    <property type="component" value="Unassembled WGS sequence"/>
</dbReference>
<dbReference type="EMBL" id="KN881684">
    <property type="protein sequence ID" value="KIY50112.1"/>
    <property type="molecule type" value="Genomic_DNA"/>
</dbReference>
<keyword evidence="3" id="KW-1185">Reference proteome</keyword>